<protein>
    <submittedName>
        <fullName evidence="4">Flavin reductase family protein</fullName>
    </submittedName>
</protein>
<sequence>MSGLTPEARHDRALRDAFGAFMTGVTIVTTIDAAGAPVGLTANAFTSVSLDPPLVLVCISRRSLSLSAFQRSGGFAVNILADDQQSLSDRFARRTEDRFSGVEWRPGPVGGPVLAGVCGWFDCRLHDQLAAGDHMILIGRVSGFDHNSQRPLGYSRGDYFSLDTDPAP</sequence>
<dbReference type="Pfam" id="PF01613">
    <property type="entry name" value="Flavin_Reduct"/>
    <property type="match status" value="1"/>
</dbReference>
<accession>A0A7M3T5S4</accession>
<feature type="domain" description="Flavin reductase like" evidence="3">
    <location>
        <begin position="18"/>
        <end position="161"/>
    </location>
</feature>
<evidence type="ECO:0000259" key="3">
    <source>
        <dbReference type="SMART" id="SM00903"/>
    </source>
</evidence>
<evidence type="ECO:0000256" key="1">
    <source>
        <dbReference type="ARBA" id="ARBA00008898"/>
    </source>
</evidence>
<dbReference type="RefSeq" id="WP_165102145.1">
    <property type="nucleotide sequence ID" value="NZ_CP049056.1"/>
</dbReference>
<keyword evidence="2" id="KW-0560">Oxidoreductase</keyword>
<proteinExistence type="inferred from homology"/>
<dbReference type="EMBL" id="CP049056">
    <property type="protein sequence ID" value="QIE57355.1"/>
    <property type="molecule type" value="Genomic_DNA"/>
</dbReference>
<dbReference type="SUPFAM" id="SSF50475">
    <property type="entry name" value="FMN-binding split barrel"/>
    <property type="match status" value="1"/>
</dbReference>
<comment type="similarity">
    <text evidence="1">Belongs to the non-flavoprotein flavin reductase family.</text>
</comment>
<dbReference type="GO" id="GO:0010181">
    <property type="term" value="F:FMN binding"/>
    <property type="evidence" value="ECO:0007669"/>
    <property type="project" value="InterPro"/>
</dbReference>
<dbReference type="SMART" id="SM00903">
    <property type="entry name" value="Flavin_Reduct"/>
    <property type="match status" value="1"/>
</dbReference>
<dbReference type="Proteomes" id="UP000503336">
    <property type="component" value="Chromosome"/>
</dbReference>
<dbReference type="GO" id="GO:0042602">
    <property type="term" value="F:riboflavin reductase (NADPH) activity"/>
    <property type="evidence" value="ECO:0007669"/>
    <property type="project" value="TreeGrafter"/>
</dbReference>
<dbReference type="KEGG" id="hdh:G5B40_19060"/>
<dbReference type="Gene3D" id="2.30.110.10">
    <property type="entry name" value="Electron Transport, Fmn-binding Protein, Chain A"/>
    <property type="match status" value="1"/>
</dbReference>
<name>A0A7M3T5S4_9RHOB</name>
<reference evidence="4 5" key="1">
    <citation type="submission" date="2020-02" db="EMBL/GenBank/DDBJ databases">
        <title>complete genome sequence of Rhodobacteraceae bacterium.</title>
        <authorList>
            <person name="Park J."/>
            <person name="Kim Y.-S."/>
            <person name="Kim K.-H."/>
        </authorList>
    </citation>
    <scope>NUCLEOTIDE SEQUENCE [LARGE SCALE GENOMIC DNA]</scope>
    <source>
        <strain evidence="4 5">RR4-56</strain>
    </source>
</reference>
<dbReference type="PANTHER" id="PTHR30466">
    <property type="entry name" value="FLAVIN REDUCTASE"/>
    <property type="match status" value="1"/>
</dbReference>
<evidence type="ECO:0000313" key="5">
    <source>
        <dbReference type="Proteomes" id="UP000503336"/>
    </source>
</evidence>
<evidence type="ECO:0000313" key="4">
    <source>
        <dbReference type="EMBL" id="QIE57355.1"/>
    </source>
</evidence>
<dbReference type="InterPro" id="IPR012349">
    <property type="entry name" value="Split_barrel_FMN-bd"/>
</dbReference>
<gene>
    <name evidence="4" type="ORF">G5B40_19060</name>
</gene>
<organism evidence="4 5">
    <name type="scientific">Pikeienuella piscinae</name>
    <dbReference type="NCBI Taxonomy" id="2748098"/>
    <lineage>
        <taxon>Bacteria</taxon>
        <taxon>Pseudomonadati</taxon>
        <taxon>Pseudomonadota</taxon>
        <taxon>Alphaproteobacteria</taxon>
        <taxon>Rhodobacterales</taxon>
        <taxon>Paracoccaceae</taxon>
        <taxon>Pikeienuella</taxon>
    </lineage>
</organism>
<dbReference type="InterPro" id="IPR002563">
    <property type="entry name" value="Flavin_Rdtase-like_dom"/>
</dbReference>
<evidence type="ECO:0000256" key="2">
    <source>
        <dbReference type="ARBA" id="ARBA00023002"/>
    </source>
</evidence>
<dbReference type="AlphaFoldDB" id="A0A7M3T5S4"/>
<dbReference type="InterPro" id="IPR050268">
    <property type="entry name" value="NADH-dep_flavin_reductase"/>
</dbReference>
<dbReference type="PANTHER" id="PTHR30466:SF11">
    <property type="entry name" value="FLAVIN-DEPENDENT MONOOXYGENASE, REDUCTASE SUBUNIT HSAB"/>
    <property type="match status" value="1"/>
</dbReference>
<keyword evidence="5" id="KW-1185">Reference proteome</keyword>